<dbReference type="InterPro" id="IPR007721">
    <property type="entry name" value="RbsD_FucU"/>
</dbReference>
<dbReference type="GO" id="GO:0062193">
    <property type="term" value="F:D-ribose pyranase activity"/>
    <property type="evidence" value="ECO:0007669"/>
    <property type="project" value="UniProtKB-EC"/>
</dbReference>
<dbReference type="GO" id="GO:0006004">
    <property type="term" value="P:fucose metabolic process"/>
    <property type="evidence" value="ECO:0007669"/>
    <property type="project" value="TreeGrafter"/>
</dbReference>
<accession>A0A368XFE0</accession>
<comment type="catalytic activity">
    <reaction evidence="1">
        <text>beta-D-ribopyranose = beta-D-ribofuranose</text>
        <dbReference type="Rhea" id="RHEA:25432"/>
        <dbReference type="ChEBI" id="CHEBI:27476"/>
        <dbReference type="ChEBI" id="CHEBI:47002"/>
        <dbReference type="EC" id="5.4.99.62"/>
    </reaction>
</comment>
<comment type="catalytic activity">
    <reaction evidence="3">
        <text>alpha-L-fucose = beta-L-fucose</text>
        <dbReference type="Rhea" id="RHEA:25580"/>
        <dbReference type="ChEBI" id="CHEBI:42548"/>
        <dbReference type="ChEBI" id="CHEBI:42589"/>
        <dbReference type="EC" id="5.1.3.29"/>
    </reaction>
</comment>
<dbReference type="AlphaFoldDB" id="A0A368XFE0"/>
<organism evidence="4 5">
    <name type="scientific">Pseudorhodoferax soli</name>
    <dbReference type="NCBI Taxonomy" id="545864"/>
    <lineage>
        <taxon>Bacteria</taxon>
        <taxon>Pseudomonadati</taxon>
        <taxon>Pseudomonadota</taxon>
        <taxon>Betaproteobacteria</taxon>
        <taxon>Burkholderiales</taxon>
        <taxon>Comamonadaceae</taxon>
    </lineage>
</organism>
<dbReference type="PANTHER" id="PTHR31690">
    <property type="entry name" value="FUCOSE MUTAROTASE"/>
    <property type="match status" value="1"/>
</dbReference>
<protein>
    <submittedName>
        <fullName evidence="4">L-fucose mutarotase</fullName>
    </submittedName>
</protein>
<reference evidence="4 5" key="1">
    <citation type="submission" date="2018-07" db="EMBL/GenBank/DDBJ databases">
        <title>Genomic Encyclopedia of Type Strains, Phase IV (KMG-IV): sequencing the most valuable type-strain genomes for metagenomic binning, comparative biology and taxonomic classification.</title>
        <authorList>
            <person name="Goeker M."/>
        </authorList>
    </citation>
    <scope>NUCLEOTIDE SEQUENCE [LARGE SCALE GENOMIC DNA]</scope>
    <source>
        <strain evidence="4 5">DSM 21634</strain>
    </source>
</reference>
<dbReference type="Proteomes" id="UP000252884">
    <property type="component" value="Unassembled WGS sequence"/>
</dbReference>
<comment type="caution">
    <text evidence="4">The sequence shown here is derived from an EMBL/GenBank/DDBJ whole genome shotgun (WGS) entry which is preliminary data.</text>
</comment>
<name>A0A368XFE0_9BURK</name>
<gene>
    <name evidence="4" type="ORF">DES41_11044</name>
</gene>
<dbReference type="GO" id="GO:0036373">
    <property type="term" value="F:L-fucose mutarotase activity"/>
    <property type="evidence" value="ECO:0007669"/>
    <property type="project" value="UniProtKB-EC"/>
</dbReference>
<evidence type="ECO:0000256" key="1">
    <source>
        <dbReference type="ARBA" id="ARBA00000223"/>
    </source>
</evidence>
<dbReference type="InterPro" id="IPR050443">
    <property type="entry name" value="RbsD/FucU_mutarotase"/>
</dbReference>
<dbReference type="GO" id="GO:0042806">
    <property type="term" value="F:fucose binding"/>
    <property type="evidence" value="ECO:0007669"/>
    <property type="project" value="TreeGrafter"/>
</dbReference>
<dbReference type="EMBL" id="QPJK01000010">
    <property type="protein sequence ID" value="RCW66680.1"/>
    <property type="molecule type" value="Genomic_DNA"/>
</dbReference>
<dbReference type="Gene3D" id="3.40.1650.10">
    <property type="entry name" value="RbsD-like domain"/>
    <property type="match status" value="1"/>
</dbReference>
<keyword evidence="5" id="KW-1185">Reference proteome</keyword>
<sequence>MGEGLQAGHDARPMLKNLSPLLSPDLLHALASMGHGDEIVLADAFFPAATHAQRLIRLPGISADAVLDAVLSLLPLDDFVPQPACTMQVVGRSDEVPPAVAQFTEVLARHGGAAPGTLDRYAFYERAAKAFAIVATGDTRTYANILLKKGVLK</sequence>
<evidence type="ECO:0000256" key="3">
    <source>
        <dbReference type="ARBA" id="ARBA00036324"/>
    </source>
</evidence>
<evidence type="ECO:0000313" key="5">
    <source>
        <dbReference type="Proteomes" id="UP000252884"/>
    </source>
</evidence>
<evidence type="ECO:0000256" key="2">
    <source>
        <dbReference type="ARBA" id="ARBA00023235"/>
    </source>
</evidence>
<proteinExistence type="predicted"/>
<evidence type="ECO:0000313" key="4">
    <source>
        <dbReference type="EMBL" id="RCW66680.1"/>
    </source>
</evidence>
<dbReference type="Pfam" id="PF05025">
    <property type="entry name" value="RbsD_FucU"/>
    <property type="match status" value="1"/>
</dbReference>
<dbReference type="SUPFAM" id="SSF102546">
    <property type="entry name" value="RbsD-like"/>
    <property type="match status" value="1"/>
</dbReference>
<dbReference type="PANTHER" id="PTHR31690:SF4">
    <property type="entry name" value="FUCOSE MUTAROTASE"/>
    <property type="match status" value="1"/>
</dbReference>
<keyword evidence="2" id="KW-0413">Isomerase</keyword>
<dbReference type="InterPro" id="IPR023750">
    <property type="entry name" value="RbsD-like_sf"/>
</dbReference>